<keyword evidence="1" id="KW-0479">Metal-binding</keyword>
<dbReference type="Gene3D" id="1.10.1280.10">
    <property type="entry name" value="Di-copper center containing domain from catechol oxidase"/>
    <property type="match status" value="1"/>
</dbReference>
<organism evidence="5 6">
    <name type="scientific">Fusarium sarcochroum</name>
    <dbReference type="NCBI Taxonomy" id="1208366"/>
    <lineage>
        <taxon>Eukaryota</taxon>
        <taxon>Fungi</taxon>
        <taxon>Dikarya</taxon>
        <taxon>Ascomycota</taxon>
        <taxon>Pezizomycotina</taxon>
        <taxon>Sordariomycetes</taxon>
        <taxon>Hypocreomycetidae</taxon>
        <taxon>Hypocreales</taxon>
        <taxon>Nectriaceae</taxon>
        <taxon>Fusarium</taxon>
        <taxon>Fusarium lateritium species complex</taxon>
    </lineage>
</organism>
<keyword evidence="2" id="KW-0186">Copper</keyword>
<proteinExistence type="predicted"/>
<dbReference type="GO" id="GO:0016491">
    <property type="term" value="F:oxidoreductase activity"/>
    <property type="evidence" value="ECO:0007669"/>
    <property type="project" value="InterPro"/>
</dbReference>
<keyword evidence="6" id="KW-1185">Reference proteome</keyword>
<dbReference type="GO" id="GO:0046872">
    <property type="term" value="F:metal ion binding"/>
    <property type="evidence" value="ECO:0007669"/>
    <property type="project" value="UniProtKB-KW"/>
</dbReference>
<feature type="chain" id="PRO_5034316288" description="Tyrosinase copper-binding domain-containing protein" evidence="3">
    <location>
        <begin position="19"/>
        <end position="338"/>
    </location>
</feature>
<dbReference type="OrthoDB" id="6132182at2759"/>
<dbReference type="PANTHER" id="PTHR11474:SF126">
    <property type="entry name" value="TYROSINASE-LIKE PROTEIN TYR-1-RELATED"/>
    <property type="match status" value="1"/>
</dbReference>
<feature type="signal peptide" evidence="3">
    <location>
        <begin position="1"/>
        <end position="18"/>
    </location>
</feature>
<evidence type="ECO:0000256" key="2">
    <source>
        <dbReference type="ARBA" id="ARBA00023008"/>
    </source>
</evidence>
<reference evidence="5" key="1">
    <citation type="journal article" date="2020" name="BMC Genomics">
        <title>Correction to: Identification and distribution of gene clusters required for synthesis of sphingolipid metabolism inhibitors in diverse species of the filamentous fungus Fusarium.</title>
        <authorList>
            <person name="Kim H.S."/>
            <person name="Lohmar J.M."/>
            <person name="Busman M."/>
            <person name="Brown D.W."/>
            <person name="Naumann T.A."/>
            <person name="Divon H.H."/>
            <person name="Lysoe E."/>
            <person name="Uhlig S."/>
            <person name="Proctor R.H."/>
        </authorList>
    </citation>
    <scope>NUCLEOTIDE SEQUENCE</scope>
    <source>
        <strain evidence="5">NRRL 20472</strain>
    </source>
</reference>
<accession>A0A8H4X8T0</accession>
<keyword evidence="3" id="KW-0732">Signal</keyword>
<evidence type="ECO:0000313" key="5">
    <source>
        <dbReference type="EMBL" id="KAF4966168.1"/>
    </source>
</evidence>
<dbReference type="PRINTS" id="PR00092">
    <property type="entry name" value="TYROSINASE"/>
</dbReference>
<dbReference type="InterPro" id="IPR008922">
    <property type="entry name" value="Di-copper_centre_dom_sf"/>
</dbReference>
<evidence type="ECO:0000256" key="3">
    <source>
        <dbReference type="SAM" id="SignalP"/>
    </source>
</evidence>
<sequence length="338" mass="37974">MLAHTLLASLALAAVSFASPVNRATGACSDPVVRKEWRELTSAEKAEYLRAAVCVRKLPKQKYEYIDAVTTRMDDLVYTHFALNTDIHFVANFLPWHRWYVQLHEDLLRDECNFKGVQPYWDWTIDADKNDVINSPLFDAKTGFGGDGKLTKSDVPGFGRCVVDGPFANTNLTLAMGWPDMNTPGDRLHCFTREFNGGLGDDDEGNPIIGDMQAGAYNSKTMKTIYNFDNFHDMVSMLEGLPHAQIHSVIFGDMGPATSPNEPLFFLHHANVDRVWAKWQGRNATRLADYTGFKDADKTIKADKTDTMPVLRLTDEEPIVKDYLDIQAGPLCYTYSSM</sequence>
<dbReference type="Pfam" id="PF00264">
    <property type="entry name" value="Tyrosinase"/>
    <property type="match status" value="1"/>
</dbReference>
<dbReference type="PROSITE" id="PS00497">
    <property type="entry name" value="TYROSINASE_1"/>
    <property type="match status" value="1"/>
</dbReference>
<protein>
    <recommendedName>
        <fullName evidence="4">Tyrosinase copper-binding domain-containing protein</fullName>
    </recommendedName>
</protein>
<dbReference type="InterPro" id="IPR050316">
    <property type="entry name" value="Tyrosinase/Hemocyanin"/>
</dbReference>
<name>A0A8H4X8T0_9HYPO</name>
<feature type="domain" description="Tyrosinase copper-binding" evidence="4">
    <location>
        <begin position="88"/>
        <end position="105"/>
    </location>
</feature>
<evidence type="ECO:0000256" key="1">
    <source>
        <dbReference type="ARBA" id="ARBA00022723"/>
    </source>
</evidence>
<dbReference type="AlphaFoldDB" id="A0A8H4X8T0"/>
<gene>
    <name evidence="5" type="ORF">FSARC_6127</name>
</gene>
<dbReference type="SUPFAM" id="SSF48056">
    <property type="entry name" value="Di-copper centre-containing domain"/>
    <property type="match status" value="1"/>
</dbReference>
<evidence type="ECO:0000259" key="4">
    <source>
        <dbReference type="PROSITE" id="PS00497"/>
    </source>
</evidence>
<reference evidence="5" key="2">
    <citation type="submission" date="2020-05" db="EMBL/GenBank/DDBJ databases">
        <authorList>
            <person name="Kim H.-S."/>
            <person name="Proctor R.H."/>
            <person name="Brown D.W."/>
        </authorList>
    </citation>
    <scope>NUCLEOTIDE SEQUENCE</scope>
    <source>
        <strain evidence="5">NRRL 20472</strain>
    </source>
</reference>
<dbReference type="Proteomes" id="UP000622797">
    <property type="component" value="Unassembled WGS sequence"/>
</dbReference>
<comment type="caution">
    <text evidence="5">The sequence shown here is derived from an EMBL/GenBank/DDBJ whole genome shotgun (WGS) entry which is preliminary data.</text>
</comment>
<dbReference type="InterPro" id="IPR002227">
    <property type="entry name" value="Tyrosinase_Cu-bd"/>
</dbReference>
<dbReference type="PANTHER" id="PTHR11474">
    <property type="entry name" value="TYROSINASE FAMILY MEMBER"/>
    <property type="match status" value="1"/>
</dbReference>
<dbReference type="EMBL" id="JABEXW010000302">
    <property type="protein sequence ID" value="KAF4966168.1"/>
    <property type="molecule type" value="Genomic_DNA"/>
</dbReference>
<evidence type="ECO:0000313" key="6">
    <source>
        <dbReference type="Proteomes" id="UP000622797"/>
    </source>
</evidence>